<dbReference type="InterPro" id="IPR013012">
    <property type="entry name" value="PTS_EIIB_3"/>
</dbReference>
<evidence type="ECO:0000256" key="2">
    <source>
        <dbReference type="ARBA" id="ARBA00022448"/>
    </source>
</evidence>
<keyword evidence="4" id="KW-0762">Sugar transport</keyword>
<keyword evidence="5" id="KW-0808">Transferase</keyword>
<reference evidence="10" key="1">
    <citation type="submission" date="2020-10" db="EMBL/GenBank/DDBJ databases">
        <authorList>
            <person name="Gilroy R."/>
        </authorList>
    </citation>
    <scope>NUCLEOTIDE SEQUENCE</scope>
    <source>
        <strain evidence="10">CHK195-11698</strain>
    </source>
</reference>
<keyword evidence="6" id="KW-0598">Phosphotransferase system</keyword>
<evidence type="ECO:0000256" key="7">
    <source>
        <dbReference type="ARBA" id="ARBA00022777"/>
    </source>
</evidence>
<keyword evidence="7" id="KW-0418">Kinase</keyword>
<dbReference type="GO" id="GO:0016301">
    <property type="term" value="F:kinase activity"/>
    <property type="evidence" value="ECO:0007669"/>
    <property type="project" value="UniProtKB-KW"/>
</dbReference>
<dbReference type="PANTHER" id="PTHR34581:SF2">
    <property type="entry name" value="PTS SYSTEM N,N'-DIACETYLCHITOBIOSE-SPECIFIC EIIB COMPONENT"/>
    <property type="match status" value="1"/>
</dbReference>
<keyword evidence="3" id="KW-0597">Phosphoprotein</keyword>
<dbReference type="Gene3D" id="3.40.50.2300">
    <property type="match status" value="1"/>
</dbReference>
<comment type="similarity">
    <text evidence="1">Belongs to the ROK (NagC/XylR) family.</text>
</comment>
<dbReference type="Proteomes" id="UP000824175">
    <property type="component" value="Unassembled WGS sequence"/>
</dbReference>
<dbReference type="InterPro" id="IPR051819">
    <property type="entry name" value="PTS_sugar-specific_EIIB"/>
</dbReference>
<dbReference type="InterPro" id="IPR043129">
    <property type="entry name" value="ATPase_NBD"/>
</dbReference>
<dbReference type="SUPFAM" id="SSF53067">
    <property type="entry name" value="Actin-like ATPase domain"/>
    <property type="match status" value="1"/>
</dbReference>
<dbReference type="AlphaFoldDB" id="A0A9D1HRW0"/>
<dbReference type="CDD" id="cd23763">
    <property type="entry name" value="ASKHA_ATPase_ROK"/>
    <property type="match status" value="1"/>
</dbReference>
<dbReference type="GO" id="GO:0008982">
    <property type="term" value="F:protein-N(PI)-phosphohistidine-sugar phosphotransferase activity"/>
    <property type="evidence" value="ECO:0007669"/>
    <property type="project" value="InterPro"/>
</dbReference>
<proteinExistence type="inferred from homology"/>
<dbReference type="InterPro" id="IPR003501">
    <property type="entry name" value="PTS_EIIB_2/3"/>
</dbReference>
<dbReference type="SUPFAM" id="SSF52794">
    <property type="entry name" value="PTS system IIB component-like"/>
    <property type="match status" value="1"/>
</dbReference>
<evidence type="ECO:0000256" key="4">
    <source>
        <dbReference type="ARBA" id="ARBA00022597"/>
    </source>
</evidence>
<protein>
    <submittedName>
        <fullName evidence="10">ROK family protein</fullName>
    </submittedName>
</protein>
<dbReference type="Pfam" id="PF02302">
    <property type="entry name" value="PTS_IIB"/>
    <property type="match status" value="1"/>
</dbReference>
<comment type="caution">
    <text evidence="10">The sequence shown here is derived from an EMBL/GenBank/DDBJ whole genome shotgun (WGS) entry which is preliminary data.</text>
</comment>
<gene>
    <name evidence="10" type="ORF">IAD15_09920</name>
</gene>
<feature type="domain" description="PTS EIIB type-3" evidence="9">
    <location>
        <begin position="105"/>
        <end position="208"/>
    </location>
</feature>
<evidence type="ECO:0000256" key="3">
    <source>
        <dbReference type="ARBA" id="ARBA00022553"/>
    </source>
</evidence>
<dbReference type="EMBL" id="DVMJ01000086">
    <property type="protein sequence ID" value="HIU14369.1"/>
    <property type="molecule type" value="Genomic_DNA"/>
</dbReference>
<dbReference type="PROSITE" id="PS51100">
    <property type="entry name" value="PTS_EIIB_TYPE_3"/>
    <property type="match status" value="1"/>
</dbReference>
<dbReference type="Gene3D" id="3.30.420.40">
    <property type="match status" value="2"/>
</dbReference>
<dbReference type="InterPro" id="IPR036095">
    <property type="entry name" value="PTS_EIIB-like_sf"/>
</dbReference>
<name>A0A9D1HRW0_9FIRM</name>
<sequence>MNTELTQDNYSKQAFTHWILSHENEEYQIIQDDDNTLRLKTEFGEATIRFTEIEAQMIIVEFIIVANKDDSTQFYLHFQLSDEKHAKKLYDEMVQTLLQLKDKKTVKVLLSCSAGLTTSMFASELNSTSEMLKLDLQFDAVPYTDIYKQAENYDIILIAPQIGYLKKRLAESLDDKLVLQIPTALFASYDSFSVIKFVQDEIQQFYAKKEEKKKRACACKIKEKKRILAIVIMPNRAQSRIYYELYENGQIVDQNLIIKPSTNYEDLNDIIDTILIKYQTIDMIGISTSGIIGPDGIVHMRLANVDNINLKERIEDKYKIQTYVFNNANAAVLGFAQEHKDCQNIIFHSQPFGYSLGGQGILSNGQLVFGKNGIAGEVRFFMNRMQLSDELINLCWSTQGVLEIVTKSLLPAIALFGPEIVAIRSPMTSDMDEIKKKLLSFIPEEYMPEFIYVKDASGYMLDGTVRLCLDLADKEKKVQV</sequence>
<accession>A0A9D1HRW0</accession>
<evidence type="ECO:0000256" key="1">
    <source>
        <dbReference type="ARBA" id="ARBA00006479"/>
    </source>
</evidence>
<evidence type="ECO:0000313" key="11">
    <source>
        <dbReference type="Proteomes" id="UP000824175"/>
    </source>
</evidence>
<organism evidence="10 11">
    <name type="scientific">Candidatus Fimiplasma intestinipullorum</name>
    <dbReference type="NCBI Taxonomy" id="2840825"/>
    <lineage>
        <taxon>Bacteria</taxon>
        <taxon>Bacillati</taxon>
        <taxon>Bacillota</taxon>
        <taxon>Clostridia</taxon>
        <taxon>Eubacteriales</taxon>
        <taxon>Candidatus Fimiplasma</taxon>
    </lineage>
</organism>
<dbReference type="PANTHER" id="PTHR34581">
    <property type="entry name" value="PTS SYSTEM N,N'-DIACETYLCHITOBIOSE-SPECIFIC EIIB COMPONENT"/>
    <property type="match status" value="1"/>
</dbReference>
<dbReference type="InterPro" id="IPR000600">
    <property type="entry name" value="ROK"/>
</dbReference>
<evidence type="ECO:0000256" key="6">
    <source>
        <dbReference type="ARBA" id="ARBA00022683"/>
    </source>
</evidence>
<evidence type="ECO:0000256" key="5">
    <source>
        <dbReference type="ARBA" id="ARBA00022679"/>
    </source>
</evidence>
<evidence type="ECO:0000259" key="9">
    <source>
        <dbReference type="PROSITE" id="PS51100"/>
    </source>
</evidence>
<evidence type="ECO:0000313" key="10">
    <source>
        <dbReference type="EMBL" id="HIU14369.1"/>
    </source>
</evidence>
<keyword evidence="2" id="KW-0813">Transport</keyword>
<reference evidence="10" key="2">
    <citation type="journal article" date="2021" name="PeerJ">
        <title>Extensive microbial diversity within the chicken gut microbiome revealed by metagenomics and culture.</title>
        <authorList>
            <person name="Gilroy R."/>
            <person name="Ravi A."/>
            <person name="Getino M."/>
            <person name="Pursley I."/>
            <person name="Horton D.L."/>
            <person name="Alikhan N.F."/>
            <person name="Baker D."/>
            <person name="Gharbi K."/>
            <person name="Hall N."/>
            <person name="Watson M."/>
            <person name="Adriaenssens E.M."/>
            <person name="Foster-Nyarko E."/>
            <person name="Jarju S."/>
            <person name="Secka A."/>
            <person name="Antonio M."/>
            <person name="Oren A."/>
            <person name="Chaudhuri R.R."/>
            <person name="La Ragione R."/>
            <person name="Hildebrand F."/>
            <person name="Pallen M.J."/>
        </authorList>
    </citation>
    <scope>NUCLEOTIDE SEQUENCE</scope>
    <source>
        <strain evidence="10">CHK195-11698</strain>
    </source>
</reference>
<feature type="modified residue" description="Phosphocysteine; by EIIA" evidence="8">
    <location>
        <position position="112"/>
    </location>
</feature>
<dbReference type="GO" id="GO:0009401">
    <property type="term" value="P:phosphoenolpyruvate-dependent sugar phosphotransferase system"/>
    <property type="evidence" value="ECO:0007669"/>
    <property type="project" value="UniProtKB-KW"/>
</dbReference>
<dbReference type="Pfam" id="PF00480">
    <property type="entry name" value="ROK"/>
    <property type="match status" value="1"/>
</dbReference>
<evidence type="ECO:0000256" key="8">
    <source>
        <dbReference type="PROSITE-ProRule" id="PRU00423"/>
    </source>
</evidence>